<dbReference type="Pfam" id="PF12802">
    <property type="entry name" value="MarR_2"/>
    <property type="match status" value="1"/>
</dbReference>
<sequence length="160" mass="17042">MTSDPAHPHAALLGELTRLMSRWSSLELQRRITAECGVSLDPVAVRAVYLLGVAGGGARPSVLADELHLTRPSASKLVARLTEAGLAERRRDPADRRAATVELTETGEDVYRRLFSAGVGMVDAATADWDPADVRALGALLHRFVGGLLRPDPAPGNGEE</sequence>
<dbReference type="Gene3D" id="1.10.10.10">
    <property type="entry name" value="Winged helix-like DNA-binding domain superfamily/Winged helix DNA-binding domain"/>
    <property type="match status" value="1"/>
</dbReference>
<reference evidence="3" key="1">
    <citation type="journal article" date="2019" name="Int. J. Syst. Evol. Microbiol.">
        <title>The Global Catalogue of Microorganisms (GCM) 10K type strain sequencing project: providing services to taxonomists for standard genome sequencing and annotation.</title>
        <authorList>
            <consortium name="The Broad Institute Genomics Platform"/>
            <consortium name="The Broad Institute Genome Sequencing Center for Infectious Disease"/>
            <person name="Wu L."/>
            <person name="Ma J."/>
        </authorList>
    </citation>
    <scope>NUCLEOTIDE SEQUENCE [LARGE SCALE GENOMIC DNA]</scope>
    <source>
        <strain evidence="3">JCM 14736</strain>
    </source>
</reference>
<dbReference type="PANTHER" id="PTHR33164:SF104">
    <property type="entry name" value="TRANSCRIPTIONAL REGULATORY PROTEIN"/>
    <property type="match status" value="1"/>
</dbReference>
<dbReference type="Proteomes" id="UP001500851">
    <property type="component" value="Unassembled WGS sequence"/>
</dbReference>
<dbReference type="RefSeq" id="WP_344028804.1">
    <property type="nucleotide sequence ID" value="NZ_BAAAOB010000001.1"/>
</dbReference>
<evidence type="ECO:0000313" key="2">
    <source>
        <dbReference type="EMBL" id="GAA1778890.1"/>
    </source>
</evidence>
<dbReference type="PROSITE" id="PS50995">
    <property type="entry name" value="HTH_MARR_2"/>
    <property type="match status" value="1"/>
</dbReference>
<dbReference type="PRINTS" id="PR00598">
    <property type="entry name" value="HTHMARR"/>
</dbReference>
<dbReference type="PANTHER" id="PTHR33164">
    <property type="entry name" value="TRANSCRIPTIONAL REGULATOR, MARR FAMILY"/>
    <property type="match status" value="1"/>
</dbReference>
<organism evidence="2 3">
    <name type="scientific">Leucobacter iarius</name>
    <dbReference type="NCBI Taxonomy" id="333963"/>
    <lineage>
        <taxon>Bacteria</taxon>
        <taxon>Bacillati</taxon>
        <taxon>Actinomycetota</taxon>
        <taxon>Actinomycetes</taxon>
        <taxon>Micrococcales</taxon>
        <taxon>Microbacteriaceae</taxon>
        <taxon>Leucobacter</taxon>
    </lineage>
</organism>
<dbReference type="EMBL" id="BAAAOB010000001">
    <property type="protein sequence ID" value="GAA1778890.1"/>
    <property type="molecule type" value="Genomic_DNA"/>
</dbReference>
<feature type="domain" description="HTH marR-type" evidence="1">
    <location>
        <begin position="9"/>
        <end position="146"/>
    </location>
</feature>
<keyword evidence="3" id="KW-1185">Reference proteome</keyword>
<dbReference type="InterPro" id="IPR036388">
    <property type="entry name" value="WH-like_DNA-bd_sf"/>
</dbReference>
<name>A0ABP4XE81_9MICO</name>
<evidence type="ECO:0000259" key="1">
    <source>
        <dbReference type="PROSITE" id="PS50995"/>
    </source>
</evidence>
<gene>
    <name evidence="2" type="ORF">GCM10009768_04740</name>
</gene>
<accession>A0ABP4XE81</accession>
<comment type="caution">
    <text evidence="2">The sequence shown here is derived from an EMBL/GenBank/DDBJ whole genome shotgun (WGS) entry which is preliminary data.</text>
</comment>
<dbReference type="SUPFAM" id="SSF46785">
    <property type="entry name" value="Winged helix' DNA-binding domain"/>
    <property type="match status" value="1"/>
</dbReference>
<dbReference type="SMART" id="SM00347">
    <property type="entry name" value="HTH_MARR"/>
    <property type="match status" value="1"/>
</dbReference>
<proteinExistence type="predicted"/>
<dbReference type="InterPro" id="IPR000835">
    <property type="entry name" value="HTH_MarR-typ"/>
</dbReference>
<evidence type="ECO:0000313" key="3">
    <source>
        <dbReference type="Proteomes" id="UP001500851"/>
    </source>
</evidence>
<dbReference type="InterPro" id="IPR036390">
    <property type="entry name" value="WH_DNA-bd_sf"/>
</dbReference>
<protein>
    <recommendedName>
        <fullName evidence="1">HTH marR-type domain-containing protein</fullName>
    </recommendedName>
</protein>
<dbReference type="InterPro" id="IPR039422">
    <property type="entry name" value="MarR/SlyA-like"/>
</dbReference>